<name>S8DA90_9LAMI</name>
<evidence type="ECO:0000313" key="2">
    <source>
        <dbReference type="EMBL" id="EPS59608.1"/>
    </source>
</evidence>
<keyword evidence="3" id="KW-1185">Reference proteome</keyword>
<accession>S8DA90</accession>
<keyword evidence="1" id="KW-0472">Membrane</keyword>
<feature type="transmembrane region" description="Helical" evidence="1">
    <location>
        <begin position="109"/>
        <end position="130"/>
    </location>
</feature>
<feature type="non-terminal residue" evidence="2">
    <location>
        <position position="131"/>
    </location>
</feature>
<organism evidence="2 3">
    <name type="scientific">Genlisea aurea</name>
    <dbReference type="NCBI Taxonomy" id="192259"/>
    <lineage>
        <taxon>Eukaryota</taxon>
        <taxon>Viridiplantae</taxon>
        <taxon>Streptophyta</taxon>
        <taxon>Embryophyta</taxon>
        <taxon>Tracheophyta</taxon>
        <taxon>Spermatophyta</taxon>
        <taxon>Magnoliopsida</taxon>
        <taxon>eudicotyledons</taxon>
        <taxon>Gunneridae</taxon>
        <taxon>Pentapetalae</taxon>
        <taxon>asterids</taxon>
        <taxon>lamiids</taxon>
        <taxon>Lamiales</taxon>
        <taxon>Lentibulariaceae</taxon>
        <taxon>Genlisea</taxon>
    </lineage>
</organism>
<sequence>NLLGSATLQNINFSITSTEDIRAICSIVLAFLVVLSHANEATKPRSLITYCPLCIVLLTDILIVASRLMPYIQTGHDGRHHHDSQTAEDDDDWGGALKLLELGLVLHQTLRAVFIDCSLYAAIVVCGISLV</sequence>
<reference evidence="2 3" key="1">
    <citation type="journal article" date="2013" name="BMC Genomics">
        <title>The miniature genome of a carnivorous plant Genlisea aurea contains a low number of genes and short non-coding sequences.</title>
        <authorList>
            <person name="Leushkin E.V."/>
            <person name="Sutormin R.A."/>
            <person name="Nabieva E.R."/>
            <person name="Penin A.A."/>
            <person name="Kondrashov A.S."/>
            <person name="Logacheva M.D."/>
        </authorList>
    </citation>
    <scope>NUCLEOTIDE SEQUENCE [LARGE SCALE GENOMIC DNA]</scope>
</reference>
<feature type="non-terminal residue" evidence="2">
    <location>
        <position position="1"/>
    </location>
</feature>
<evidence type="ECO:0000256" key="1">
    <source>
        <dbReference type="SAM" id="Phobius"/>
    </source>
</evidence>
<dbReference type="AlphaFoldDB" id="S8DA90"/>
<comment type="caution">
    <text evidence="2">The sequence shown here is derived from an EMBL/GenBank/DDBJ whole genome shotgun (WGS) entry which is preliminary data.</text>
</comment>
<proteinExistence type="predicted"/>
<gene>
    <name evidence="2" type="ORF">M569_15198</name>
</gene>
<feature type="transmembrane region" description="Helical" evidence="1">
    <location>
        <begin position="21"/>
        <end position="38"/>
    </location>
</feature>
<dbReference type="PANTHER" id="PTHR35469">
    <property type="entry name" value="TRANSMEMBRANE PROTEIN"/>
    <property type="match status" value="1"/>
</dbReference>
<dbReference type="EMBL" id="AUSU01008229">
    <property type="protein sequence ID" value="EPS59608.1"/>
    <property type="molecule type" value="Genomic_DNA"/>
</dbReference>
<evidence type="ECO:0000313" key="3">
    <source>
        <dbReference type="Proteomes" id="UP000015453"/>
    </source>
</evidence>
<keyword evidence="1" id="KW-1133">Transmembrane helix</keyword>
<feature type="transmembrane region" description="Helical" evidence="1">
    <location>
        <begin position="50"/>
        <end position="69"/>
    </location>
</feature>
<dbReference type="Proteomes" id="UP000015453">
    <property type="component" value="Unassembled WGS sequence"/>
</dbReference>
<dbReference type="OrthoDB" id="1645757at2759"/>
<keyword evidence="1" id="KW-0812">Transmembrane</keyword>
<protein>
    <submittedName>
        <fullName evidence="2">Uncharacterized protein</fullName>
    </submittedName>
</protein>
<dbReference type="PANTHER" id="PTHR35469:SF5">
    <property type="entry name" value="TRANSMEMBRANE PROTEIN"/>
    <property type="match status" value="1"/>
</dbReference>